<protein>
    <submittedName>
        <fullName evidence="1">Phage tail tube protein</fullName>
    </submittedName>
</protein>
<accession>A0ABV3Q8M7</accession>
<name>A0ABV3Q8M7_9BACL</name>
<evidence type="ECO:0000313" key="2">
    <source>
        <dbReference type="Proteomes" id="UP001556040"/>
    </source>
</evidence>
<comment type="caution">
    <text evidence="1">The sequence shown here is derived from an EMBL/GenBank/DDBJ whole genome shotgun (WGS) entry which is preliminary data.</text>
</comment>
<sequence>MAVKGVDILIMVKNSEEEGEFICVGGQRNATFSETNEPIETTHKMSGGFKEFEYGFGEWTVSGDGVYIKNDEGYTTLVNAMRNKEKVKLRVQEEGTSVLEGLALLTSRDLESGFEGEATYAIEFQGSGALEEV</sequence>
<dbReference type="Proteomes" id="UP001556040">
    <property type="component" value="Unassembled WGS sequence"/>
</dbReference>
<dbReference type="Pfam" id="PF06199">
    <property type="entry name" value="Phage_tail_2"/>
    <property type="match status" value="1"/>
</dbReference>
<gene>
    <name evidence="1" type="ORF">AB1471_15785</name>
</gene>
<organism evidence="1 2">
    <name type="scientific">Jeotgalibacillus marinus</name>
    <dbReference type="NCBI Taxonomy" id="86667"/>
    <lineage>
        <taxon>Bacteria</taxon>
        <taxon>Bacillati</taxon>
        <taxon>Bacillota</taxon>
        <taxon>Bacilli</taxon>
        <taxon>Bacillales</taxon>
        <taxon>Caryophanaceae</taxon>
        <taxon>Jeotgalibacillus</taxon>
    </lineage>
</organism>
<proteinExistence type="predicted"/>
<reference evidence="1 2" key="1">
    <citation type="journal article" date="1979" name="Int. J. Syst. Evol. Microbiol.">
        <title>Bacillus globisporus subsp. marinus subsp. nov.</title>
        <authorList>
            <person name="Liu H."/>
        </authorList>
    </citation>
    <scope>NUCLEOTIDE SEQUENCE [LARGE SCALE GENOMIC DNA]</scope>
    <source>
        <strain evidence="1 2">DSM 1297</strain>
    </source>
</reference>
<dbReference type="NCBIfam" id="NF047353">
    <property type="entry name" value="tube_lmo2291"/>
    <property type="match status" value="1"/>
</dbReference>
<dbReference type="EMBL" id="JBFMIA010000028">
    <property type="protein sequence ID" value="MEW9503239.1"/>
    <property type="molecule type" value="Genomic_DNA"/>
</dbReference>
<evidence type="ECO:0000313" key="1">
    <source>
        <dbReference type="EMBL" id="MEW9503239.1"/>
    </source>
</evidence>
<dbReference type="RefSeq" id="WP_367780727.1">
    <property type="nucleotide sequence ID" value="NZ_JBFMIA010000028.1"/>
</dbReference>
<dbReference type="InterPro" id="IPR011855">
    <property type="entry name" value="Phgtail_TP901_1"/>
</dbReference>
<keyword evidence="2" id="KW-1185">Reference proteome</keyword>